<comment type="caution">
    <text evidence="2">The sequence shown here is derived from an EMBL/GenBank/DDBJ whole genome shotgun (WGS) entry which is preliminary data.</text>
</comment>
<proteinExistence type="predicted"/>
<reference evidence="2 3" key="1">
    <citation type="submission" date="2023-05" db="EMBL/GenBank/DDBJ databases">
        <title>B98-5 Cell Line De Novo Hybrid Assembly: An Optical Mapping Approach.</title>
        <authorList>
            <person name="Kananen K."/>
            <person name="Auerbach J.A."/>
            <person name="Kautto E."/>
            <person name="Blachly J.S."/>
        </authorList>
    </citation>
    <scope>NUCLEOTIDE SEQUENCE [LARGE SCALE GENOMIC DNA]</scope>
    <source>
        <strain evidence="2">B95-8</strain>
        <tissue evidence="2">Cell line</tissue>
    </source>
</reference>
<feature type="domain" description="CPC1/SPEF2" evidence="1">
    <location>
        <begin position="41"/>
        <end position="105"/>
    </location>
</feature>
<accession>A0ABQ9W8H4</accession>
<dbReference type="PANTHER" id="PTHR14919">
    <property type="entry name" value="KPL2-RELATED"/>
    <property type="match status" value="1"/>
</dbReference>
<gene>
    <name evidence="2" type="primary">SPEF2</name>
    <name evidence="2" type="ORF">P7K49_004622</name>
</gene>
<dbReference type="InterPro" id="IPR052634">
    <property type="entry name" value="Sperm_flagellar-bone_growth"/>
</dbReference>
<evidence type="ECO:0000259" key="1">
    <source>
        <dbReference type="Pfam" id="PF22946"/>
    </source>
</evidence>
<protein>
    <submittedName>
        <fullName evidence="2">Sperm flagellar protein 2</fullName>
    </submittedName>
</protein>
<evidence type="ECO:0000313" key="2">
    <source>
        <dbReference type="EMBL" id="KAK2117735.1"/>
    </source>
</evidence>
<keyword evidence="2" id="KW-0969">Cilium</keyword>
<sequence length="194" mass="22466">MAVAQEPLGRLLDLFYSLFACQGSDLLTRVCLVAAWWTLSALAKQAKIDFEEQILREKRYHEQIAVERAQACYKKHYSICAEILDQIVDLSTKVADYRMLTNKSLSRSGGERQGQNLEEKDKLGKNTETDILLIPYKLMHDWKELFFNGKPVYEQASVKTLPANPSREQLIELEKRDLLDTNDYEEYKVPTNMK</sequence>
<organism evidence="2 3">
    <name type="scientific">Saguinus oedipus</name>
    <name type="common">Cotton-top tamarin</name>
    <name type="synonym">Oedipomidas oedipus</name>
    <dbReference type="NCBI Taxonomy" id="9490"/>
    <lineage>
        <taxon>Eukaryota</taxon>
        <taxon>Metazoa</taxon>
        <taxon>Chordata</taxon>
        <taxon>Craniata</taxon>
        <taxon>Vertebrata</taxon>
        <taxon>Euteleostomi</taxon>
        <taxon>Mammalia</taxon>
        <taxon>Eutheria</taxon>
        <taxon>Euarchontoglires</taxon>
        <taxon>Primates</taxon>
        <taxon>Haplorrhini</taxon>
        <taxon>Platyrrhini</taxon>
        <taxon>Cebidae</taxon>
        <taxon>Callitrichinae</taxon>
        <taxon>Saguinus</taxon>
    </lineage>
</organism>
<keyword evidence="2" id="KW-0282">Flagellum</keyword>
<dbReference type="InterPro" id="IPR054517">
    <property type="entry name" value="SPEF2_D5"/>
</dbReference>
<keyword evidence="3" id="KW-1185">Reference proteome</keyword>
<evidence type="ECO:0000313" key="3">
    <source>
        <dbReference type="Proteomes" id="UP001266305"/>
    </source>
</evidence>
<dbReference type="EMBL" id="JASSZA010000002">
    <property type="protein sequence ID" value="KAK2117735.1"/>
    <property type="molecule type" value="Genomic_DNA"/>
</dbReference>
<name>A0ABQ9W8H4_SAGOE</name>
<dbReference type="PANTHER" id="PTHR14919:SF0">
    <property type="entry name" value="SPERM FLAGELLAR PROTEIN 2"/>
    <property type="match status" value="1"/>
</dbReference>
<keyword evidence="2" id="KW-0966">Cell projection</keyword>
<dbReference type="Proteomes" id="UP001266305">
    <property type="component" value="Unassembled WGS sequence"/>
</dbReference>
<dbReference type="Pfam" id="PF22946">
    <property type="entry name" value="SPEF2_D5"/>
    <property type="match status" value="1"/>
</dbReference>